<keyword evidence="4" id="KW-1185">Reference proteome</keyword>
<dbReference type="RefSeq" id="WP_073082879.1">
    <property type="nucleotide sequence ID" value="NZ_FRBL01000006.1"/>
</dbReference>
<evidence type="ECO:0000256" key="1">
    <source>
        <dbReference type="SAM" id="SignalP"/>
    </source>
</evidence>
<keyword evidence="1" id="KW-0732">Signal</keyword>
<dbReference type="InterPro" id="IPR037523">
    <property type="entry name" value="VOC_core"/>
</dbReference>
<dbReference type="OrthoDB" id="192739at2"/>
<dbReference type="PROSITE" id="PS51819">
    <property type="entry name" value="VOC"/>
    <property type="match status" value="1"/>
</dbReference>
<dbReference type="InterPro" id="IPR004360">
    <property type="entry name" value="Glyas_Fos-R_dOase_dom"/>
</dbReference>
<dbReference type="Gene3D" id="3.10.180.10">
    <property type="entry name" value="2,3-Dihydroxybiphenyl 1,2-Dioxygenase, domain 1"/>
    <property type="match status" value="1"/>
</dbReference>
<sequence>MKNYFKSGLGFFILFICISAYTSAQSVKKPSLNHIAIYVVDLEKSTTFYRDIIGLETMDEPFKDGHHSWFKVGPHAQVHIISGAQAPTTHNKNTHICFSVPVMSDFLANLRRQHVAYEDWAGKPDAVTNRVDGVKQVWLQDPDGYWIEINDDQF</sequence>
<dbReference type="SUPFAM" id="SSF54593">
    <property type="entry name" value="Glyoxalase/Bleomycin resistance protein/Dihydroxybiphenyl dioxygenase"/>
    <property type="match status" value="1"/>
</dbReference>
<gene>
    <name evidence="3" type="ORF">SAMN05444266_10644</name>
</gene>
<feature type="chain" id="PRO_5013246473" evidence="1">
    <location>
        <begin position="25"/>
        <end position="154"/>
    </location>
</feature>
<evidence type="ECO:0000259" key="2">
    <source>
        <dbReference type="PROSITE" id="PS51819"/>
    </source>
</evidence>
<evidence type="ECO:0000313" key="3">
    <source>
        <dbReference type="EMBL" id="SHM00551.1"/>
    </source>
</evidence>
<name>A0A1M7F930_9BACT</name>
<keyword evidence="3" id="KW-0456">Lyase</keyword>
<protein>
    <submittedName>
        <fullName evidence="3">Lactoylglutathione lyase</fullName>
    </submittedName>
</protein>
<feature type="domain" description="VOC" evidence="2">
    <location>
        <begin position="31"/>
        <end position="152"/>
    </location>
</feature>
<dbReference type="InterPro" id="IPR029068">
    <property type="entry name" value="Glyas_Bleomycin-R_OHBP_Dase"/>
</dbReference>
<dbReference type="PANTHER" id="PTHR21366">
    <property type="entry name" value="GLYOXALASE FAMILY PROTEIN"/>
    <property type="match status" value="1"/>
</dbReference>
<dbReference type="Proteomes" id="UP000184420">
    <property type="component" value="Unassembled WGS sequence"/>
</dbReference>
<organism evidence="3 4">
    <name type="scientific">Chitinophaga jiangningensis</name>
    <dbReference type="NCBI Taxonomy" id="1419482"/>
    <lineage>
        <taxon>Bacteria</taxon>
        <taxon>Pseudomonadati</taxon>
        <taxon>Bacteroidota</taxon>
        <taxon>Chitinophagia</taxon>
        <taxon>Chitinophagales</taxon>
        <taxon>Chitinophagaceae</taxon>
        <taxon>Chitinophaga</taxon>
    </lineage>
</organism>
<dbReference type="PANTHER" id="PTHR21366:SF22">
    <property type="entry name" value="VOC DOMAIN-CONTAINING PROTEIN"/>
    <property type="match status" value="1"/>
</dbReference>
<dbReference type="EMBL" id="FRBL01000006">
    <property type="protein sequence ID" value="SHM00551.1"/>
    <property type="molecule type" value="Genomic_DNA"/>
</dbReference>
<reference evidence="3 4" key="1">
    <citation type="submission" date="2016-11" db="EMBL/GenBank/DDBJ databases">
        <authorList>
            <person name="Jaros S."/>
            <person name="Januszkiewicz K."/>
            <person name="Wedrychowicz H."/>
        </authorList>
    </citation>
    <scope>NUCLEOTIDE SEQUENCE [LARGE SCALE GENOMIC DNA]</scope>
    <source>
        <strain evidence="3 4">DSM 27406</strain>
    </source>
</reference>
<dbReference type="AlphaFoldDB" id="A0A1M7F930"/>
<dbReference type="Pfam" id="PF00903">
    <property type="entry name" value="Glyoxalase"/>
    <property type="match status" value="1"/>
</dbReference>
<proteinExistence type="predicted"/>
<dbReference type="InterPro" id="IPR050383">
    <property type="entry name" value="GlyoxalaseI/FosfomycinResist"/>
</dbReference>
<dbReference type="GO" id="GO:0016829">
    <property type="term" value="F:lyase activity"/>
    <property type="evidence" value="ECO:0007669"/>
    <property type="project" value="UniProtKB-KW"/>
</dbReference>
<accession>A0A1M7F930</accession>
<dbReference type="STRING" id="1419482.SAMN05444266_10644"/>
<evidence type="ECO:0000313" key="4">
    <source>
        <dbReference type="Proteomes" id="UP000184420"/>
    </source>
</evidence>
<feature type="signal peptide" evidence="1">
    <location>
        <begin position="1"/>
        <end position="24"/>
    </location>
</feature>